<dbReference type="GO" id="GO:0046872">
    <property type="term" value="F:metal ion binding"/>
    <property type="evidence" value="ECO:0007669"/>
    <property type="project" value="UniProtKB-KW"/>
</dbReference>
<dbReference type="Pfam" id="PF01522">
    <property type="entry name" value="Polysacc_deac_1"/>
    <property type="match status" value="1"/>
</dbReference>
<evidence type="ECO:0000259" key="14">
    <source>
        <dbReference type="PROSITE" id="PS51677"/>
    </source>
</evidence>
<evidence type="ECO:0000313" key="16">
    <source>
        <dbReference type="Proteomes" id="UP001213000"/>
    </source>
</evidence>
<organism evidence="15 16">
    <name type="scientific">Leucocoprinus birnbaumii</name>
    <dbReference type="NCBI Taxonomy" id="56174"/>
    <lineage>
        <taxon>Eukaryota</taxon>
        <taxon>Fungi</taxon>
        <taxon>Dikarya</taxon>
        <taxon>Basidiomycota</taxon>
        <taxon>Agaricomycotina</taxon>
        <taxon>Agaricomycetes</taxon>
        <taxon>Agaricomycetidae</taxon>
        <taxon>Agaricales</taxon>
        <taxon>Agaricineae</taxon>
        <taxon>Agaricaceae</taxon>
        <taxon>Leucocoprinus</taxon>
    </lineage>
</organism>
<keyword evidence="4" id="KW-0325">Glycoprotein</keyword>
<dbReference type="InterPro" id="IPR032675">
    <property type="entry name" value="LRR_dom_sf"/>
</dbReference>
<evidence type="ECO:0000256" key="8">
    <source>
        <dbReference type="ARBA" id="ARBA00023136"/>
    </source>
</evidence>
<dbReference type="GO" id="GO:0098552">
    <property type="term" value="C:side of membrane"/>
    <property type="evidence" value="ECO:0007669"/>
    <property type="project" value="UniProtKB-KW"/>
</dbReference>
<dbReference type="EMBL" id="JANIEX010000034">
    <property type="protein sequence ID" value="KAJ3575534.1"/>
    <property type="molecule type" value="Genomic_DNA"/>
</dbReference>
<dbReference type="CDD" id="cd10951">
    <property type="entry name" value="CE4_ClCDA_like"/>
    <property type="match status" value="1"/>
</dbReference>
<comment type="cofactor">
    <cofactor evidence="1">
        <name>Co(2+)</name>
        <dbReference type="ChEBI" id="CHEBI:48828"/>
    </cofactor>
</comment>
<dbReference type="SUPFAM" id="SSF52047">
    <property type="entry name" value="RNI-like"/>
    <property type="match status" value="1"/>
</dbReference>
<evidence type="ECO:0000256" key="11">
    <source>
        <dbReference type="ARBA" id="ARBA00023316"/>
    </source>
</evidence>
<dbReference type="SUPFAM" id="SSF88713">
    <property type="entry name" value="Glycoside hydrolase/deacetylase"/>
    <property type="match status" value="1"/>
</dbReference>
<dbReference type="Gene3D" id="3.80.10.10">
    <property type="entry name" value="Ribonuclease Inhibitor"/>
    <property type="match status" value="1"/>
</dbReference>
<comment type="subcellular location">
    <subcellularLocation>
        <location evidence="2">Cell membrane</location>
        <topology evidence="2">Lipid-anchor</topology>
        <topology evidence="2">GPI-anchor</topology>
    </subcellularLocation>
</comment>
<keyword evidence="6 13" id="KW-0732">Signal</keyword>
<keyword evidence="3" id="KW-1003">Cell membrane</keyword>
<dbReference type="Proteomes" id="UP001213000">
    <property type="component" value="Unassembled WGS sequence"/>
</dbReference>
<proteinExistence type="predicted"/>
<dbReference type="GO" id="GO:0016810">
    <property type="term" value="F:hydrolase activity, acting on carbon-nitrogen (but not peptide) bonds"/>
    <property type="evidence" value="ECO:0007669"/>
    <property type="project" value="InterPro"/>
</dbReference>
<feature type="region of interest" description="Disordered" evidence="12">
    <location>
        <begin position="261"/>
        <end position="285"/>
    </location>
</feature>
<evidence type="ECO:0000256" key="12">
    <source>
        <dbReference type="SAM" id="MobiDB-lite"/>
    </source>
</evidence>
<evidence type="ECO:0000256" key="6">
    <source>
        <dbReference type="ARBA" id="ARBA00022729"/>
    </source>
</evidence>
<dbReference type="PANTHER" id="PTHR46471:SF2">
    <property type="entry name" value="CHITIN DEACETYLASE-RELATED"/>
    <property type="match status" value="1"/>
</dbReference>
<keyword evidence="8" id="KW-0472">Membrane</keyword>
<dbReference type="InterPro" id="IPR002509">
    <property type="entry name" value="NODB_dom"/>
</dbReference>
<feature type="chain" id="PRO_5042228263" description="NodB homology domain-containing protein" evidence="13">
    <location>
        <begin position="30"/>
        <end position="823"/>
    </location>
</feature>
<accession>A0AAD5W1T5</accession>
<keyword evidence="4" id="KW-0336">GPI-anchor</keyword>
<comment type="caution">
    <text evidence="15">The sequence shown here is derived from an EMBL/GenBank/DDBJ whole genome shotgun (WGS) entry which is preliminary data.</text>
</comment>
<dbReference type="GO" id="GO:0005886">
    <property type="term" value="C:plasma membrane"/>
    <property type="evidence" value="ECO:0007669"/>
    <property type="project" value="UniProtKB-SubCell"/>
</dbReference>
<feature type="region of interest" description="Disordered" evidence="12">
    <location>
        <begin position="52"/>
        <end position="118"/>
    </location>
</feature>
<gene>
    <name evidence="15" type="ORF">NP233_g1039</name>
</gene>
<evidence type="ECO:0000256" key="7">
    <source>
        <dbReference type="ARBA" id="ARBA00022801"/>
    </source>
</evidence>
<feature type="domain" description="NodB homology" evidence="14">
    <location>
        <begin position="127"/>
        <end position="313"/>
    </location>
</feature>
<evidence type="ECO:0000256" key="10">
    <source>
        <dbReference type="ARBA" id="ARBA00023288"/>
    </source>
</evidence>
<protein>
    <recommendedName>
        <fullName evidence="14">NodB homology domain-containing protein</fullName>
    </recommendedName>
</protein>
<dbReference type="PANTHER" id="PTHR46471">
    <property type="entry name" value="CHITIN DEACETYLASE"/>
    <property type="match status" value="1"/>
</dbReference>
<dbReference type="AlphaFoldDB" id="A0AAD5W1T5"/>
<evidence type="ECO:0000256" key="2">
    <source>
        <dbReference type="ARBA" id="ARBA00004609"/>
    </source>
</evidence>
<evidence type="ECO:0000256" key="9">
    <source>
        <dbReference type="ARBA" id="ARBA00023277"/>
    </source>
</evidence>
<evidence type="ECO:0000256" key="4">
    <source>
        <dbReference type="ARBA" id="ARBA00022622"/>
    </source>
</evidence>
<dbReference type="GO" id="GO:0071555">
    <property type="term" value="P:cell wall organization"/>
    <property type="evidence" value="ECO:0007669"/>
    <property type="project" value="UniProtKB-KW"/>
</dbReference>
<evidence type="ECO:0000256" key="13">
    <source>
        <dbReference type="SAM" id="SignalP"/>
    </source>
</evidence>
<evidence type="ECO:0000256" key="5">
    <source>
        <dbReference type="ARBA" id="ARBA00022723"/>
    </source>
</evidence>
<sequence>MSSLGSLASFGPLGSISLGLVCAASTVSGSVIPLEQQVSRDIVPVPTELEDATARRKMRSYGGRSSRIYARNPQAGERADPPAKGGPKRGDGRVDGSLPKGPEMKVGTDTPGTTSPGLVITECTVPRTAALTFDDGPYLYTEREEISRILKENDAVGTFFFNGQNFGCINEPGNAARVKAAYDAGHQVASHTWSHKDLATLSHDEAVSEMASVTQAIQDIIKVRPAFMRPPYGSYSDLAVAAAAEVDQDIVLWNLDSGDSVGAPPSESQSRYHQAAQQKSPILSLNHETHETTVNEVLPAAIKTLKEAGYRLVSVAECVGKEPYLKDTSKSLPKSSLSCGLSKSTCSCPRRRLQAPTTTFSRPMNSENSHQIPHNYKMDNDDPHPPLDLMTVDELSEAVVTKLTTGDDIHRKYTSSSPSPRPLSVNPSYQVESMPLMECPDLPLEVVYKILDIYWVDEPHSLDLSLVTRKWMWYIRGDRFRVIALRPSEILSFLQLVKSPVCTLTHAVKTLQLSPYSSTQSSSALPLIARSLPGLESLHLDAHDLPFNPTLLSSDIPNVETVIIRRMYKGLGGSYPEFISRFSSIKKLVLEEIPHESWHPEEKKGNAKAIQVGTQLLPNSLTDLTLTHPTEGLIQILLSSPSTQNLTKLSFHFRQYERTIGSVVRVLQSVGSSLTDLTLQIDHRDGGQLRKNIWDFTRNINLATLTIKGTLSYAPTRQAWIIEILDKVSPLRQLIFSIHQLTRNGFQRYWSHADLASVFKRRPEVFGGLEELVYVARGGNDSWGKLIKGQVEASFSSFGEEVWKRKKVLRIEHEPAMREPRGR</sequence>
<feature type="compositionally biased region" description="Polar residues" evidence="12">
    <location>
        <begin position="266"/>
        <end position="283"/>
    </location>
</feature>
<keyword evidence="11" id="KW-0961">Cell wall biogenesis/degradation</keyword>
<keyword evidence="9" id="KW-0119">Carbohydrate metabolism</keyword>
<feature type="signal peptide" evidence="13">
    <location>
        <begin position="1"/>
        <end position="29"/>
    </location>
</feature>
<dbReference type="PROSITE" id="PS51677">
    <property type="entry name" value="NODB"/>
    <property type="match status" value="1"/>
</dbReference>
<keyword evidence="10" id="KW-0449">Lipoprotein</keyword>
<evidence type="ECO:0000313" key="15">
    <source>
        <dbReference type="EMBL" id="KAJ3575534.1"/>
    </source>
</evidence>
<keyword evidence="7" id="KW-0378">Hydrolase</keyword>
<dbReference type="Gene3D" id="3.20.20.370">
    <property type="entry name" value="Glycoside hydrolase/deacetylase"/>
    <property type="match status" value="1"/>
</dbReference>
<evidence type="ECO:0000256" key="1">
    <source>
        <dbReference type="ARBA" id="ARBA00001941"/>
    </source>
</evidence>
<evidence type="ECO:0000256" key="3">
    <source>
        <dbReference type="ARBA" id="ARBA00022475"/>
    </source>
</evidence>
<reference evidence="15" key="1">
    <citation type="submission" date="2022-07" db="EMBL/GenBank/DDBJ databases">
        <title>Genome Sequence of Leucocoprinus birnbaumii.</title>
        <authorList>
            <person name="Buettner E."/>
        </authorList>
    </citation>
    <scope>NUCLEOTIDE SEQUENCE</scope>
    <source>
        <strain evidence="15">VT141</strain>
    </source>
</reference>
<keyword evidence="16" id="KW-1185">Reference proteome</keyword>
<dbReference type="GO" id="GO:0005975">
    <property type="term" value="P:carbohydrate metabolic process"/>
    <property type="evidence" value="ECO:0007669"/>
    <property type="project" value="InterPro"/>
</dbReference>
<dbReference type="InterPro" id="IPR011330">
    <property type="entry name" value="Glyco_hydro/deAcase_b/a-brl"/>
</dbReference>
<name>A0AAD5W1T5_9AGAR</name>
<keyword evidence="5" id="KW-0479">Metal-binding</keyword>